<name>A0ACB7Z174_9ERIC</name>
<dbReference type="Proteomes" id="UP000828048">
    <property type="component" value="Chromosome 3"/>
</dbReference>
<proteinExistence type="predicted"/>
<comment type="caution">
    <text evidence="1">The sequence shown here is derived from an EMBL/GenBank/DDBJ whole genome shotgun (WGS) entry which is preliminary data.</text>
</comment>
<dbReference type="EMBL" id="CM037153">
    <property type="protein sequence ID" value="KAH7858889.1"/>
    <property type="molecule type" value="Genomic_DNA"/>
</dbReference>
<gene>
    <name evidence="1" type="ORF">Vadar_029089</name>
</gene>
<sequence>MGKLLSFARICIETEVGVERPNRVEVQYDDGSCAMCLEILLPSVRRIGSWIFLMLPQIWSFQFGLASIGPRIGLGTAASLAVEGIARQPEAEEKIQGCSMYDRGYCMAFGYLFVP</sequence>
<evidence type="ECO:0000313" key="2">
    <source>
        <dbReference type="Proteomes" id="UP000828048"/>
    </source>
</evidence>
<keyword evidence="2" id="KW-1185">Reference proteome</keyword>
<organism evidence="1 2">
    <name type="scientific">Vaccinium darrowii</name>
    <dbReference type="NCBI Taxonomy" id="229202"/>
    <lineage>
        <taxon>Eukaryota</taxon>
        <taxon>Viridiplantae</taxon>
        <taxon>Streptophyta</taxon>
        <taxon>Embryophyta</taxon>
        <taxon>Tracheophyta</taxon>
        <taxon>Spermatophyta</taxon>
        <taxon>Magnoliopsida</taxon>
        <taxon>eudicotyledons</taxon>
        <taxon>Gunneridae</taxon>
        <taxon>Pentapetalae</taxon>
        <taxon>asterids</taxon>
        <taxon>Ericales</taxon>
        <taxon>Ericaceae</taxon>
        <taxon>Vaccinioideae</taxon>
        <taxon>Vaccinieae</taxon>
        <taxon>Vaccinium</taxon>
    </lineage>
</organism>
<reference evidence="1 2" key="1">
    <citation type="journal article" date="2021" name="Hortic Res">
        <title>High-quality reference genome and annotation aids understanding of berry development for evergreen blueberry (Vaccinium darrowii).</title>
        <authorList>
            <person name="Yu J."/>
            <person name="Hulse-Kemp A.M."/>
            <person name="Babiker E."/>
            <person name="Staton M."/>
        </authorList>
    </citation>
    <scope>NUCLEOTIDE SEQUENCE [LARGE SCALE GENOMIC DNA]</scope>
    <source>
        <strain evidence="2">cv. NJ 8807/NJ 8810</strain>
        <tissue evidence="1">Young leaf</tissue>
    </source>
</reference>
<accession>A0ACB7Z174</accession>
<protein>
    <submittedName>
        <fullName evidence="1">Uncharacterized protein</fullName>
    </submittedName>
</protein>
<evidence type="ECO:0000313" key="1">
    <source>
        <dbReference type="EMBL" id="KAH7858889.1"/>
    </source>
</evidence>